<comment type="caution">
    <text evidence="2">The sequence shown here is derived from an EMBL/GenBank/DDBJ whole genome shotgun (WGS) entry which is preliminary data.</text>
</comment>
<evidence type="ECO:0000313" key="2">
    <source>
        <dbReference type="EMBL" id="MBB6011859.1"/>
    </source>
</evidence>
<accession>A0A7W9S0V4</accession>
<keyword evidence="1" id="KW-0472">Membrane</keyword>
<reference evidence="2 3" key="1">
    <citation type="submission" date="2020-08" db="EMBL/GenBank/DDBJ databases">
        <title>Genomic Encyclopedia of Type Strains, Phase IV (KMG-IV): sequencing the most valuable type-strain genomes for metagenomic binning, comparative biology and taxonomic classification.</title>
        <authorList>
            <person name="Goeker M."/>
        </authorList>
    </citation>
    <scope>NUCLEOTIDE SEQUENCE [LARGE SCALE GENOMIC DNA]</scope>
    <source>
        <strain evidence="2 3">DSM 11099</strain>
    </source>
</reference>
<dbReference type="AlphaFoldDB" id="A0A7W9S0V4"/>
<dbReference type="Proteomes" id="UP000533306">
    <property type="component" value="Unassembled WGS sequence"/>
</dbReference>
<keyword evidence="3" id="KW-1185">Reference proteome</keyword>
<keyword evidence="1" id="KW-1133">Transmembrane helix</keyword>
<dbReference type="RefSeq" id="WP_183827323.1">
    <property type="nucleotide sequence ID" value="NZ_JACHEU010000001.1"/>
</dbReference>
<dbReference type="EMBL" id="JACHEU010000001">
    <property type="protein sequence ID" value="MBB6011859.1"/>
    <property type="molecule type" value="Genomic_DNA"/>
</dbReference>
<protein>
    <submittedName>
        <fullName evidence="2">Uncharacterized protein</fullName>
    </submittedName>
</protein>
<name>A0A7W9S0V4_9HYPH</name>
<organism evidence="2 3">
    <name type="scientific">Aquamicrobium lusatiense</name>
    <dbReference type="NCBI Taxonomy" id="89772"/>
    <lineage>
        <taxon>Bacteria</taxon>
        <taxon>Pseudomonadati</taxon>
        <taxon>Pseudomonadota</taxon>
        <taxon>Alphaproteobacteria</taxon>
        <taxon>Hyphomicrobiales</taxon>
        <taxon>Phyllobacteriaceae</taxon>
        <taxon>Aquamicrobium</taxon>
    </lineage>
</organism>
<evidence type="ECO:0000313" key="3">
    <source>
        <dbReference type="Proteomes" id="UP000533306"/>
    </source>
</evidence>
<feature type="transmembrane region" description="Helical" evidence="1">
    <location>
        <begin position="9"/>
        <end position="30"/>
    </location>
</feature>
<evidence type="ECO:0000256" key="1">
    <source>
        <dbReference type="SAM" id="Phobius"/>
    </source>
</evidence>
<proteinExistence type="predicted"/>
<keyword evidence="1" id="KW-0812">Transmembrane</keyword>
<gene>
    <name evidence="2" type="ORF">HNR59_001204</name>
</gene>
<sequence>MRQRDALRILYVAIVLVTLAVGATGVYGLYDHLQSMKELNARLKIDSDELR</sequence>